<proteinExistence type="predicted"/>
<feature type="region of interest" description="Disordered" evidence="1">
    <location>
        <begin position="446"/>
        <end position="499"/>
    </location>
</feature>
<dbReference type="SUPFAM" id="SSF63748">
    <property type="entry name" value="Tudor/PWWP/MBT"/>
    <property type="match status" value="1"/>
</dbReference>
<dbReference type="Proteomes" id="UP000030161">
    <property type="component" value="Unassembled WGS sequence"/>
</dbReference>
<feature type="region of interest" description="Disordered" evidence="1">
    <location>
        <begin position="134"/>
        <end position="307"/>
    </location>
</feature>
<feature type="domain" description="PWWP" evidence="2">
    <location>
        <begin position="15"/>
        <end position="79"/>
    </location>
</feature>
<dbReference type="Pfam" id="PF08711">
    <property type="entry name" value="Med26"/>
    <property type="match status" value="1"/>
</dbReference>
<feature type="compositionally biased region" description="Polar residues" evidence="1">
    <location>
        <begin position="229"/>
        <end position="238"/>
    </location>
</feature>
<dbReference type="PROSITE" id="PS50812">
    <property type="entry name" value="PWWP"/>
    <property type="match status" value="1"/>
</dbReference>
<gene>
    <name evidence="3" type="ORF">MG3_04655</name>
</gene>
<feature type="compositionally biased region" description="Acidic residues" evidence="1">
    <location>
        <begin position="134"/>
        <end position="166"/>
    </location>
</feature>
<dbReference type="CDD" id="cd05840">
    <property type="entry name" value="PWWP_ScIOC4-like"/>
    <property type="match status" value="1"/>
</dbReference>
<accession>A0AB34PSD6</accession>
<dbReference type="EMBL" id="AJIX01000033">
    <property type="protein sequence ID" value="KGR07379.1"/>
    <property type="molecule type" value="Genomic_DNA"/>
</dbReference>
<dbReference type="Pfam" id="PF00855">
    <property type="entry name" value="PWWP"/>
    <property type="match status" value="1"/>
</dbReference>
<dbReference type="InterPro" id="IPR035503">
    <property type="entry name" value="IOC4-like_PWWP"/>
</dbReference>
<dbReference type="SMART" id="SM00293">
    <property type="entry name" value="PWWP"/>
    <property type="match status" value="1"/>
</dbReference>
<evidence type="ECO:0000313" key="3">
    <source>
        <dbReference type="EMBL" id="KGR07379.1"/>
    </source>
</evidence>
<feature type="compositionally biased region" description="Polar residues" evidence="1">
    <location>
        <begin position="285"/>
        <end position="302"/>
    </location>
</feature>
<feature type="compositionally biased region" description="Basic residues" evidence="1">
    <location>
        <begin position="213"/>
        <end position="223"/>
    </location>
</feature>
<evidence type="ECO:0000259" key="2">
    <source>
        <dbReference type="PROSITE" id="PS50812"/>
    </source>
</evidence>
<evidence type="ECO:0000313" key="4">
    <source>
        <dbReference type="Proteomes" id="UP000030161"/>
    </source>
</evidence>
<organism evidence="3 4">
    <name type="scientific">Candida albicans P78048</name>
    <dbReference type="NCBI Taxonomy" id="1094989"/>
    <lineage>
        <taxon>Eukaryota</taxon>
        <taxon>Fungi</taxon>
        <taxon>Dikarya</taxon>
        <taxon>Ascomycota</taxon>
        <taxon>Saccharomycotina</taxon>
        <taxon>Pichiomycetes</taxon>
        <taxon>Debaryomycetaceae</taxon>
        <taxon>Candida/Lodderomyces clade</taxon>
        <taxon>Candida</taxon>
    </lineage>
</organism>
<feature type="compositionally biased region" description="Basic and acidic residues" evidence="1">
    <location>
        <begin position="464"/>
        <end position="473"/>
    </location>
</feature>
<protein>
    <recommendedName>
        <fullName evidence="2">PWWP domain-containing protein</fullName>
    </recommendedName>
</protein>
<sequence length="499" mass="56442">MPPKKSVSAKLAFQPRQRVFAKMPGFSAWPAFVVPQEDIPDDVLEAKKRNNKTPYCVIFIPDGDYYWMSEKGLTELTEEKLSKALKDVPLDIKKKMKNLKGKIPGKQSSYKQAIAATDGLDYDTFRDFLIEINGVEEEDDDDKEEEEEVEEEQEEEPEEELEEPEEPESKPKPIKKEKIIVRSKSNKREYDDEAEDGDVEESYEDEDSVQLKKQSRNGGRRSRSSSVSTKNTLTTATNGRKKRRLTGDNSSNTKTSEKSTDSNIIPIPSIKKIKSETSDDDNQSHKSSIASVASNNHNNKPTVSDKEKNHQLWLCRVKLQKTLIQRNQATTPKDTTGLKPPTADELSTARLILHRLQDFPITAELLRKSKLHKVLRCIIKDPTLKYPESFKLHDRCQEVLDVWKEPIEQLKLEKQLEYEDNKHNPSHHSHGHGHGLDAANRKAIHNQDDSEVSGLEQSIPELEAQGKKSEELKPASITATITTTTTTTTTGPPSPPAES</sequence>
<evidence type="ECO:0000256" key="1">
    <source>
        <dbReference type="SAM" id="MobiDB-lite"/>
    </source>
</evidence>
<reference evidence="3 4" key="1">
    <citation type="submission" date="2013-12" db="EMBL/GenBank/DDBJ databases">
        <title>The Genome Sequence of Candida albicans P78048.</title>
        <authorList>
            <consortium name="The Broad Institute Genome Sequencing Platform"/>
            <consortium name="The Broad Institute Genome Sequencing Center for Infectious Disease"/>
            <person name="Cuomo C."/>
            <person name="Bennett R."/>
            <person name="Hirakawa M."/>
            <person name="Noverr M."/>
            <person name="Mitchell A."/>
            <person name="Young S.K."/>
            <person name="Zeng Q."/>
            <person name="Gargeya S."/>
            <person name="Fitzgerald M."/>
            <person name="Abouelleil A."/>
            <person name="Alvarado L."/>
            <person name="Berlin A.M."/>
            <person name="Chapman S.B."/>
            <person name="Dewar J."/>
            <person name="Goldberg J."/>
            <person name="Griggs A."/>
            <person name="Gujja S."/>
            <person name="Hansen M."/>
            <person name="Howarth C."/>
            <person name="Imamovic A."/>
            <person name="Larimer J."/>
            <person name="McCowan C."/>
            <person name="Murphy C."/>
            <person name="Pearson M."/>
            <person name="Priest M."/>
            <person name="Roberts A."/>
            <person name="Saif S."/>
            <person name="Shea T."/>
            <person name="Sykes S."/>
            <person name="Wortman J."/>
            <person name="Nusbaum C."/>
            <person name="Birren B."/>
        </authorList>
    </citation>
    <scope>NUCLEOTIDE SEQUENCE [LARGE SCALE GENOMIC DNA]</scope>
    <source>
        <strain evidence="3 4">P78048</strain>
    </source>
</reference>
<dbReference type="InterPro" id="IPR017923">
    <property type="entry name" value="TFIIS_N"/>
</dbReference>
<comment type="caution">
    <text evidence="3">The sequence shown here is derived from an EMBL/GenBank/DDBJ whole genome shotgun (WGS) entry which is preliminary data.</text>
</comment>
<feature type="compositionally biased region" description="Low complexity" evidence="1">
    <location>
        <begin position="261"/>
        <end position="270"/>
    </location>
</feature>
<name>A0AB34PSD6_CANAX</name>
<dbReference type="Gene3D" id="2.30.30.140">
    <property type="match status" value="1"/>
</dbReference>
<feature type="compositionally biased region" description="Low complexity" evidence="1">
    <location>
        <begin position="474"/>
        <end position="491"/>
    </location>
</feature>
<feature type="compositionally biased region" description="Acidic residues" evidence="1">
    <location>
        <begin position="191"/>
        <end position="208"/>
    </location>
</feature>
<dbReference type="InterPro" id="IPR000313">
    <property type="entry name" value="PWWP_dom"/>
</dbReference>
<dbReference type="AlphaFoldDB" id="A0AB34PSD6"/>
<feature type="compositionally biased region" description="Basic and acidic residues" evidence="1">
    <location>
        <begin position="167"/>
        <end position="190"/>
    </location>
</feature>